<keyword evidence="2" id="KW-0012">Acyltransferase</keyword>
<sequence length="182" mass="21311">MEIRDIFHELPELETERLILRKVTENDVISMYEYGNDPEVSKYVTWERHLTLSDTEDYLNFVLENYQEGRLAPWAIEYKADGKMIGTIDFVQWKPSHQVAEIGYVLHREYWGKGIMTEAANRVIQFGFEHMDLVRIQAVCLPENTGSFRVMEKAGLTYEGTLKKARKIKGKNQDIKMYAIVK</sequence>
<dbReference type="SUPFAM" id="SSF55729">
    <property type="entry name" value="Acyl-CoA N-acyltransferases (Nat)"/>
    <property type="match status" value="1"/>
</dbReference>
<dbReference type="Pfam" id="PF13302">
    <property type="entry name" value="Acetyltransf_3"/>
    <property type="match status" value="1"/>
</dbReference>
<reference evidence="3" key="1">
    <citation type="journal article" date="2019" name="Int. J. Syst. Evol. Microbiol.">
        <title>The Global Catalogue of Microorganisms (GCM) 10K type strain sequencing project: providing services to taxonomists for standard genome sequencing and annotation.</title>
        <authorList>
            <consortium name="The Broad Institute Genomics Platform"/>
            <consortium name="The Broad Institute Genome Sequencing Center for Infectious Disease"/>
            <person name="Wu L."/>
            <person name="Ma J."/>
        </authorList>
    </citation>
    <scope>NUCLEOTIDE SEQUENCE [LARGE SCALE GENOMIC DNA]</scope>
    <source>
        <strain evidence="3">CGMCC 1.12376</strain>
    </source>
</reference>
<accession>A0ABW4HW27</accession>
<keyword evidence="2" id="KW-0808">Transferase</keyword>
<dbReference type="EC" id="2.3.-.-" evidence="2"/>
<keyword evidence="3" id="KW-1185">Reference proteome</keyword>
<dbReference type="GO" id="GO:0016746">
    <property type="term" value="F:acyltransferase activity"/>
    <property type="evidence" value="ECO:0007669"/>
    <property type="project" value="UniProtKB-KW"/>
</dbReference>
<evidence type="ECO:0000313" key="2">
    <source>
        <dbReference type="EMBL" id="MFD1609387.1"/>
    </source>
</evidence>
<dbReference type="PROSITE" id="PS51186">
    <property type="entry name" value="GNAT"/>
    <property type="match status" value="1"/>
</dbReference>
<dbReference type="Gene3D" id="3.40.630.30">
    <property type="match status" value="1"/>
</dbReference>
<organism evidence="2 3">
    <name type="scientific">Oceanobacillus luteolus</name>
    <dbReference type="NCBI Taxonomy" id="1274358"/>
    <lineage>
        <taxon>Bacteria</taxon>
        <taxon>Bacillati</taxon>
        <taxon>Bacillota</taxon>
        <taxon>Bacilli</taxon>
        <taxon>Bacillales</taxon>
        <taxon>Bacillaceae</taxon>
        <taxon>Oceanobacillus</taxon>
    </lineage>
</organism>
<dbReference type="CDD" id="cd04301">
    <property type="entry name" value="NAT_SF"/>
    <property type="match status" value="1"/>
</dbReference>
<dbReference type="EMBL" id="JBHUDE010000156">
    <property type="protein sequence ID" value="MFD1609387.1"/>
    <property type="molecule type" value="Genomic_DNA"/>
</dbReference>
<protein>
    <submittedName>
        <fullName evidence="2">GNAT family N-acetyltransferase</fullName>
        <ecNumber evidence="2">2.3.-.-</ecNumber>
    </submittedName>
</protein>
<proteinExistence type="predicted"/>
<dbReference type="PANTHER" id="PTHR43792">
    <property type="entry name" value="GNAT FAMILY, PUTATIVE (AFU_ORTHOLOGUE AFUA_3G00765)-RELATED-RELATED"/>
    <property type="match status" value="1"/>
</dbReference>
<comment type="caution">
    <text evidence="2">The sequence shown here is derived from an EMBL/GenBank/DDBJ whole genome shotgun (WGS) entry which is preliminary data.</text>
</comment>
<name>A0ABW4HW27_9BACI</name>
<dbReference type="InterPro" id="IPR051531">
    <property type="entry name" value="N-acetyltransferase"/>
</dbReference>
<gene>
    <name evidence="2" type="ORF">ACFSBH_17350</name>
</gene>
<dbReference type="PANTHER" id="PTHR43792:SF9">
    <property type="entry name" value="RIBOSOMAL-PROTEIN-ALANINE ACETYLTRANSFERASE"/>
    <property type="match status" value="1"/>
</dbReference>
<evidence type="ECO:0000313" key="3">
    <source>
        <dbReference type="Proteomes" id="UP001597221"/>
    </source>
</evidence>
<dbReference type="Proteomes" id="UP001597221">
    <property type="component" value="Unassembled WGS sequence"/>
</dbReference>
<dbReference type="InterPro" id="IPR016181">
    <property type="entry name" value="Acyl_CoA_acyltransferase"/>
</dbReference>
<feature type="domain" description="N-acetyltransferase" evidence="1">
    <location>
        <begin position="18"/>
        <end position="174"/>
    </location>
</feature>
<dbReference type="RefSeq" id="WP_251516321.1">
    <property type="nucleotide sequence ID" value="NZ_JAMBON010000034.1"/>
</dbReference>
<dbReference type="InterPro" id="IPR000182">
    <property type="entry name" value="GNAT_dom"/>
</dbReference>
<evidence type="ECO:0000259" key="1">
    <source>
        <dbReference type="PROSITE" id="PS51186"/>
    </source>
</evidence>